<dbReference type="Proteomes" id="UP000326532">
    <property type="component" value="Unassembled WGS sequence"/>
</dbReference>
<proteinExistence type="predicted"/>
<dbReference type="VEuPathDB" id="FungiDB:BDV34DRAFT_219305"/>
<organism evidence="1 2">
    <name type="scientific">Aspergillus parasiticus</name>
    <dbReference type="NCBI Taxonomy" id="5067"/>
    <lineage>
        <taxon>Eukaryota</taxon>
        <taxon>Fungi</taxon>
        <taxon>Dikarya</taxon>
        <taxon>Ascomycota</taxon>
        <taxon>Pezizomycotina</taxon>
        <taxon>Eurotiomycetes</taxon>
        <taxon>Eurotiomycetidae</taxon>
        <taxon>Eurotiales</taxon>
        <taxon>Aspergillaceae</taxon>
        <taxon>Aspergillus</taxon>
        <taxon>Aspergillus subgen. Circumdati</taxon>
    </lineage>
</organism>
<gene>
    <name evidence="1" type="ORF">BDV34DRAFT_219305</name>
</gene>
<evidence type="ECO:0000313" key="1">
    <source>
        <dbReference type="EMBL" id="KAB8212091.1"/>
    </source>
</evidence>
<accession>A0A5N6E3G1</accession>
<protein>
    <submittedName>
        <fullName evidence="1">Uncharacterized protein</fullName>
    </submittedName>
</protein>
<sequence>MRLNSHRSFIDAFSYDELFKVECPDKSSINDMKTRTESTIEAIVQNTGPGGASVWTAQTETGQIVGYAQWKHAVCLSDQDTEQHKCSGSLLSALSFLQAFSIDSTGSLAYFFIPPKTSKSLRLIRNVKQKG</sequence>
<evidence type="ECO:0000313" key="2">
    <source>
        <dbReference type="Proteomes" id="UP000326532"/>
    </source>
</evidence>
<name>A0A5N6E3G1_ASPPA</name>
<dbReference type="AlphaFoldDB" id="A0A5N6E3G1"/>
<reference evidence="1 2" key="1">
    <citation type="submission" date="2019-04" db="EMBL/GenBank/DDBJ databases">
        <title>Fungal friends and foes A comparative genomics study of 23 Aspergillus species from section Flavi.</title>
        <authorList>
            <consortium name="DOE Joint Genome Institute"/>
            <person name="Kjaerbolling I."/>
            <person name="Vesth T.C."/>
            <person name="Frisvad J.C."/>
            <person name="Nybo J.L."/>
            <person name="Theobald S."/>
            <person name="Kildgaard S."/>
            <person name="Petersen T.I."/>
            <person name="Kuo A."/>
            <person name="Sato A."/>
            <person name="Lyhne E.K."/>
            <person name="Kogle M.E."/>
            <person name="Wiebenga A."/>
            <person name="Kun R.S."/>
            <person name="Lubbers R.J."/>
            <person name="Makela M.R."/>
            <person name="Barry K."/>
            <person name="Chovatia M."/>
            <person name="Clum A."/>
            <person name="Daum C."/>
            <person name="Haridas S."/>
            <person name="He G."/>
            <person name="LaButti K."/>
            <person name="Lipzen A."/>
            <person name="Mondo S."/>
            <person name="Pangilinan J."/>
            <person name="Riley R."/>
            <person name="Salamov A."/>
            <person name="Simmons B.A."/>
            <person name="Magnuson J.K."/>
            <person name="Henrissat B."/>
            <person name="Mortensen U.H."/>
            <person name="Larsen T.O."/>
            <person name="De vries R.P."/>
            <person name="Grigoriev I.V."/>
            <person name="Machida M."/>
            <person name="Baker S.E."/>
            <person name="Andersen M.R."/>
        </authorList>
    </citation>
    <scope>NUCLEOTIDE SEQUENCE [LARGE SCALE GENOMIC DNA]</scope>
    <source>
        <strain evidence="1 2">CBS 117618</strain>
    </source>
</reference>
<keyword evidence="2" id="KW-1185">Reference proteome</keyword>
<dbReference type="EMBL" id="ML734937">
    <property type="protein sequence ID" value="KAB8212091.1"/>
    <property type="molecule type" value="Genomic_DNA"/>
</dbReference>